<reference evidence="3" key="4">
    <citation type="submission" date="2015-06" db="UniProtKB">
        <authorList>
            <consortium name="EnsemblMetazoa"/>
        </authorList>
    </citation>
    <scope>IDENTIFICATION</scope>
</reference>
<reference evidence="2" key="3">
    <citation type="journal article" date="2013" name="Nucleic Acids Res.">
        <title>The genome of Anopheles darlingi, the main neotropical malaria vector.</title>
        <authorList>
            <person name="Marinotti O."/>
            <person name="Cerqueira G.C."/>
            <person name="de Almeida L.G."/>
            <person name="Ferro M.I."/>
            <person name="Loreto E.L."/>
            <person name="Zaha A."/>
            <person name="Teixeira S.M."/>
            <person name="Wespiser A.R."/>
            <person name="Almeida E Silva A."/>
            <person name="Schlindwein A.D."/>
            <person name="Pacheco A.C."/>
            <person name="Silva A.L."/>
            <person name="Graveley B.R."/>
            <person name="Walenz B.P."/>
            <person name="Lima Bde A."/>
            <person name="Ribeiro C.A."/>
            <person name="Nunes-Silva C.G."/>
            <person name="de Carvalho C.R."/>
            <person name="Soares C.M."/>
            <person name="de Menezes C.B."/>
            <person name="Matiolli C."/>
            <person name="Caffrey D."/>
            <person name="Araujo D.A."/>
            <person name="de Oliveira D.M."/>
            <person name="Golenbock D."/>
            <person name="Grisard E.C."/>
            <person name="Fantinatti-Garboggini F."/>
            <person name="de Carvalho F.M."/>
            <person name="Barcellos F.G."/>
            <person name="Prosdocimi F."/>
            <person name="May G."/>
            <person name="Azevedo Junior G.M."/>
            <person name="Guimaraes G.M."/>
            <person name="Goldman G.H."/>
            <person name="Padilha I.Q."/>
            <person name="Batista Jda S."/>
            <person name="Ferro J.A."/>
            <person name="Ribeiro J.M."/>
            <person name="Fietto J.L."/>
            <person name="Dabbas K.M."/>
            <person name="Cerdeira L."/>
            <person name="Agnez-Lima L.F."/>
            <person name="Brocchi M."/>
            <person name="de Carvalho M.O."/>
            <person name="Teixeira Mde M."/>
            <person name="Diniz Maia Mde M."/>
            <person name="Goldman M.H."/>
            <person name="Cruz Schneider M.P."/>
            <person name="Felipe M.S."/>
            <person name="Hungria M."/>
            <person name="Nicolas M.F."/>
            <person name="Pereira M."/>
            <person name="Montes M.A."/>
            <person name="Cantao M.E."/>
            <person name="Vincentz M."/>
            <person name="Rafael M.S."/>
            <person name="Silverman N."/>
            <person name="Stoco P.H."/>
            <person name="Souza R.C."/>
            <person name="Vicentini R."/>
            <person name="Gazzinelli R.T."/>
            <person name="Neves Rde O."/>
            <person name="Silva R."/>
            <person name="Astolfi-Filho S."/>
            <person name="Maciel T.E."/>
            <person name="Urmenyi T.P."/>
            <person name="Tadei W.P."/>
            <person name="Camargo E.P."/>
            <person name="de Vasconcelos A.T."/>
        </authorList>
    </citation>
    <scope>NUCLEOTIDE SEQUENCE</scope>
</reference>
<feature type="chain" id="PRO_5010155089" description="Secreted protein" evidence="1">
    <location>
        <begin position="19"/>
        <end position="180"/>
    </location>
</feature>
<sequence>MSNVVLWLTLLVAPVAHTKFVVDLHKSFRPCDHQKASFPLDLSDFRIFLSEDDDMTVDGTIVIAKDLRPPLGFAFYSQKQEHGEWMPMPYGKRVLDLCAVLLSSTDVWHPITSHMNQTRCPYKTGHTEHFHMLKTGLFGFEEYLQEFTGEWRVFVELTITRVPPLVEVSCIMTEVSVVEH</sequence>
<dbReference type="eggNOG" id="ENOG502TBDU">
    <property type="taxonomic scope" value="Eukaryota"/>
</dbReference>
<accession>W5J952</accession>
<protein>
    <recommendedName>
        <fullName evidence="5">Secreted protein</fullName>
    </recommendedName>
</protein>
<dbReference type="OMA" id="THKLDHG"/>
<evidence type="ECO:0000313" key="2">
    <source>
        <dbReference type="EMBL" id="ETN60511.1"/>
    </source>
</evidence>
<feature type="signal peptide" evidence="1">
    <location>
        <begin position="1"/>
        <end position="18"/>
    </location>
</feature>
<reference evidence="2" key="2">
    <citation type="submission" date="2010-05" db="EMBL/GenBank/DDBJ databases">
        <authorList>
            <person name="Almeida L.G."/>
            <person name="Nicolas M.F."/>
            <person name="Souza R.C."/>
            <person name="Vasconcelos A.T.R."/>
        </authorList>
    </citation>
    <scope>NUCLEOTIDE SEQUENCE</scope>
</reference>
<dbReference type="AlphaFoldDB" id="W5J952"/>
<dbReference type="VEuPathDB" id="VectorBase:ADAR2_007784"/>
<evidence type="ECO:0008006" key="5">
    <source>
        <dbReference type="Google" id="ProtNLM"/>
    </source>
</evidence>
<gene>
    <name evidence="2" type="ORF">AND_007866</name>
</gene>
<dbReference type="EMBL" id="ADMH02001919">
    <property type="protein sequence ID" value="ETN60511.1"/>
    <property type="molecule type" value="Genomic_DNA"/>
</dbReference>
<dbReference type="EnsemblMetazoa" id="ADAC007866-RA">
    <property type="protein sequence ID" value="ADAC007866-PA"/>
    <property type="gene ID" value="ADAC007866"/>
</dbReference>
<dbReference type="HOGENOM" id="CLU_1483397_0_0_1"/>
<keyword evidence="4" id="KW-1185">Reference proteome</keyword>
<name>W5J952_ANODA</name>
<dbReference type="VEuPathDB" id="VectorBase:ADAC007866"/>
<evidence type="ECO:0000256" key="1">
    <source>
        <dbReference type="SAM" id="SignalP"/>
    </source>
</evidence>
<organism evidence="2">
    <name type="scientific">Anopheles darlingi</name>
    <name type="common">Mosquito</name>
    <dbReference type="NCBI Taxonomy" id="43151"/>
    <lineage>
        <taxon>Eukaryota</taxon>
        <taxon>Metazoa</taxon>
        <taxon>Ecdysozoa</taxon>
        <taxon>Arthropoda</taxon>
        <taxon>Hexapoda</taxon>
        <taxon>Insecta</taxon>
        <taxon>Pterygota</taxon>
        <taxon>Neoptera</taxon>
        <taxon>Endopterygota</taxon>
        <taxon>Diptera</taxon>
        <taxon>Nematocera</taxon>
        <taxon>Culicoidea</taxon>
        <taxon>Culicidae</taxon>
        <taxon>Anophelinae</taxon>
        <taxon>Anopheles</taxon>
    </lineage>
</organism>
<evidence type="ECO:0000313" key="4">
    <source>
        <dbReference type="Proteomes" id="UP000000673"/>
    </source>
</evidence>
<proteinExistence type="predicted"/>
<reference evidence="2 4" key="1">
    <citation type="journal article" date="2010" name="BMC Genomics">
        <title>Combination of measures distinguishes pre-miRNAs from other stem-loops in the genome of the newly sequenced Anopheles darlingi.</title>
        <authorList>
            <person name="Mendes N.D."/>
            <person name="Freitas A.T."/>
            <person name="Vasconcelos A.T."/>
            <person name="Sagot M.F."/>
        </authorList>
    </citation>
    <scope>NUCLEOTIDE SEQUENCE</scope>
</reference>
<evidence type="ECO:0000313" key="3">
    <source>
        <dbReference type="EnsemblMetazoa" id="ADAC007866-PA"/>
    </source>
</evidence>
<dbReference type="Proteomes" id="UP000000673">
    <property type="component" value="Unassembled WGS sequence"/>
</dbReference>
<keyword evidence="1" id="KW-0732">Signal</keyword>